<name>A0A835HEE2_9MAGN</name>
<protein>
    <submittedName>
        <fullName evidence="2">Uncharacterized protein</fullName>
    </submittedName>
</protein>
<evidence type="ECO:0000313" key="2">
    <source>
        <dbReference type="EMBL" id="KAF9597636.1"/>
    </source>
</evidence>
<dbReference type="GO" id="GO:0051225">
    <property type="term" value="P:spindle assembly"/>
    <property type="evidence" value="ECO:0007669"/>
    <property type="project" value="InterPro"/>
</dbReference>
<dbReference type="InterPro" id="IPR026797">
    <property type="entry name" value="HAUS_6"/>
</dbReference>
<evidence type="ECO:0000313" key="3">
    <source>
        <dbReference type="Proteomes" id="UP000631114"/>
    </source>
</evidence>
<dbReference type="OrthoDB" id="5575722at2759"/>
<keyword evidence="3" id="KW-1185">Reference proteome</keyword>
<dbReference type="GO" id="GO:0070652">
    <property type="term" value="C:HAUS complex"/>
    <property type="evidence" value="ECO:0007669"/>
    <property type="project" value="InterPro"/>
</dbReference>
<accession>A0A835HEE2</accession>
<dbReference type="PANTHER" id="PTHR16151">
    <property type="entry name" value="HAUS AUGMIN-LIKE COMPLEX SUBUNIT 6"/>
    <property type="match status" value="1"/>
</dbReference>
<sequence>MASTQVDDRESTDSSFINANREKHHSSDTTHLQVSDDILSRVDDRSGRVHPTVDIAEVLRHWTHALQHIHKQSLQLAKANNGEGQSFYEVHMTLDSALALEKSISELTAEVSTISSTLPPMAKYQGRSTSPIQAQSSGRMAETGIDEVSEVTSKLSTRPALRRFHFSALKLPIIRFNS</sequence>
<gene>
    <name evidence="2" type="ORF">IFM89_020196</name>
</gene>
<proteinExistence type="predicted"/>
<feature type="region of interest" description="Disordered" evidence="1">
    <location>
        <begin position="1"/>
        <end position="33"/>
    </location>
</feature>
<dbReference type="GO" id="GO:0008017">
    <property type="term" value="F:microtubule binding"/>
    <property type="evidence" value="ECO:0007669"/>
    <property type="project" value="TreeGrafter"/>
</dbReference>
<feature type="compositionally biased region" description="Basic and acidic residues" evidence="1">
    <location>
        <begin position="1"/>
        <end position="12"/>
    </location>
</feature>
<reference evidence="2 3" key="1">
    <citation type="submission" date="2020-10" db="EMBL/GenBank/DDBJ databases">
        <title>The Coptis chinensis genome and diversification of protoberbering-type alkaloids.</title>
        <authorList>
            <person name="Wang B."/>
            <person name="Shu S."/>
            <person name="Song C."/>
            <person name="Liu Y."/>
        </authorList>
    </citation>
    <scope>NUCLEOTIDE SEQUENCE [LARGE SCALE GENOMIC DNA]</scope>
    <source>
        <strain evidence="2">HL-2020</strain>
        <tissue evidence="2">Leaf</tissue>
    </source>
</reference>
<dbReference type="PANTHER" id="PTHR16151:SF2">
    <property type="entry name" value="HAUS AUGMIN-LIKE COMPLEX SUBUNIT 6"/>
    <property type="match status" value="1"/>
</dbReference>
<organism evidence="2 3">
    <name type="scientific">Coptis chinensis</name>
    <dbReference type="NCBI Taxonomy" id="261450"/>
    <lineage>
        <taxon>Eukaryota</taxon>
        <taxon>Viridiplantae</taxon>
        <taxon>Streptophyta</taxon>
        <taxon>Embryophyta</taxon>
        <taxon>Tracheophyta</taxon>
        <taxon>Spermatophyta</taxon>
        <taxon>Magnoliopsida</taxon>
        <taxon>Ranunculales</taxon>
        <taxon>Ranunculaceae</taxon>
        <taxon>Coptidoideae</taxon>
        <taxon>Coptis</taxon>
    </lineage>
</organism>
<comment type="caution">
    <text evidence="2">The sequence shown here is derived from an EMBL/GenBank/DDBJ whole genome shotgun (WGS) entry which is preliminary data.</text>
</comment>
<evidence type="ECO:0000256" key="1">
    <source>
        <dbReference type="SAM" id="MobiDB-lite"/>
    </source>
</evidence>
<dbReference type="GO" id="GO:1990498">
    <property type="term" value="C:mitotic spindle microtubule"/>
    <property type="evidence" value="ECO:0007669"/>
    <property type="project" value="TreeGrafter"/>
</dbReference>
<dbReference type="AlphaFoldDB" id="A0A835HEE2"/>
<dbReference type="Proteomes" id="UP000631114">
    <property type="component" value="Unassembled WGS sequence"/>
</dbReference>
<dbReference type="EMBL" id="JADFTS010000007">
    <property type="protein sequence ID" value="KAF9597636.1"/>
    <property type="molecule type" value="Genomic_DNA"/>
</dbReference>